<evidence type="ECO:0000259" key="11">
    <source>
        <dbReference type="Pfam" id="PF18072"/>
    </source>
</evidence>
<evidence type="ECO:0000259" key="9">
    <source>
        <dbReference type="Pfam" id="PF00586"/>
    </source>
</evidence>
<feature type="domain" description="PurM-like C-terminal" evidence="10">
    <location>
        <begin position="563"/>
        <end position="701"/>
    </location>
</feature>
<dbReference type="InterPro" id="IPR010074">
    <property type="entry name" value="PRibForGlyAmidine_synth_PurL"/>
</dbReference>
<dbReference type="InterPro" id="IPR016188">
    <property type="entry name" value="PurM-like_N"/>
</dbReference>
<evidence type="ECO:0000259" key="10">
    <source>
        <dbReference type="Pfam" id="PF02769"/>
    </source>
</evidence>
<dbReference type="Pfam" id="PF18072">
    <property type="entry name" value="FGAR-AT_linker"/>
    <property type="match status" value="1"/>
</dbReference>
<keyword evidence="1 8" id="KW-0963">Cytoplasm</keyword>
<feature type="binding site" evidence="8">
    <location>
        <position position="259"/>
    </location>
    <ligand>
        <name>Mg(2+)</name>
        <dbReference type="ChEBI" id="CHEBI:18420"/>
        <label>2</label>
    </ligand>
</feature>
<keyword evidence="7 8" id="KW-0460">Magnesium</keyword>
<feature type="binding site" evidence="8">
    <location>
        <position position="484"/>
    </location>
    <ligand>
        <name>ATP</name>
        <dbReference type="ChEBI" id="CHEBI:30616"/>
    </ligand>
</feature>
<gene>
    <name evidence="8" type="primary">purL</name>
</gene>
<feature type="binding site" evidence="8">
    <location>
        <position position="108"/>
    </location>
    <ligand>
        <name>Mg(2+)</name>
        <dbReference type="ChEBI" id="CHEBI:18420"/>
        <label>2</label>
    </ligand>
</feature>
<evidence type="ECO:0000256" key="1">
    <source>
        <dbReference type="ARBA" id="ARBA00022490"/>
    </source>
</evidence>
<comment type="similarity">
    <text evidence="8">Belongs to the FGAMS family.</text>
</comment>
<feature type="binding site" evidence="8">
    <location>
        <begin position="303"/>
        <end position="305"/>
    </location>
    <ligand>
        <name>substrate</name>
    </ligand>
</feature>
<dbReference type="Pfam" id="PF02769">
    <property type="entry name" value="AIRS_C"/>
    <property type="match status" value="2"/>
</dbReference>
<feature type="binding site" evidence="8">
    <location>
        <position position="43"/>
    </location>
    <ligand>
        <name>ATP</name>
        <dbReference type="ChEBI" id="CHEBI:30616"/>
    </ligand>
</feature>
<dbReference type="PANTHER" id="PTHR43555">
    <property type="entry name" value="PHOSPHORIBOSYLFORMYLGLYCINAMIDINE SYNTHASE SUBUNIT PURL"/>
    <property type="match status" value="1"/>
</dbReference>
<dbReference type="InterPro" id="IPR041609">
    <property type="entry name" value="PurL_linker"/>
</dbReference>
<dbReference type="PIRSF" id="PIRSF001587">
    <property type="entry name" value="FGAM_synthase_II"/>
    <property type="match status" value="1"/>
</dbReference>
<evidence type="ECO:0000256" key="3">
    <source>
        <dbReference type="ARBA" id="ARBA00022723"/>
    </source>
</evidence>
<feature type="active site" description="Proton acceptor" evidence="8">
    <location>
        <position position="86"/>
    </location>
</feature>
<protein>
    <recommendedName>
        <fullName evidence="8">Phosphoribosylformylglycinamidine synthase subunit PurL</fullName>
        <shortName evidence="8">FGAM synthase</shortName>
        <ecNumber evidence="8">6.3.5.3</ecNumber>
    </recommendedName>
    <alternativeName>
        <fullName evidence="8">Formylglycinamide ribonucleotide amidotransferase subunit II</fullName>
        <shortName evidence="8">FGAR amidotransferase II</shortName>
        <shortName evidence="8">FGAR-AT II</shortName>
    </alternativeName>
    <alternativeName>
        <fullName evidence="8">Glutamine amidotransferase PurL</fullName>
    </alternativeName>
    <alternativeName>
        <fullName evidence="8">Phosphoribosylformylglycinamidine synthase subunit II</fullName>
    </alternativeName>
</protein>
<dbReference type="Pfam" id="PF00586">
    <property type="entry name" value="AIRS"/>
    <property type="match status" value="2"/>
</dbReference>
<keyword evidence="4 8" id="KW-0547">Nucleotide-binding</keyword>
<dbReference type="GO" id="GO:0000287">
    <property type="term" value="F:magnesium ion binding"/>
    <property type="evidence" value="ECO:0007669"/>
    <property type="project" value="UniProtKB-UniRule"/>
</dbReference>
<dbReference type="Gene3D" id="3.90.650.10">
    <property type="entry name" value="PurM-like C-terminal domain"/>
    <property type="match status" value="2"/>
</dbReference>
<name>H9BX95_9ARCH</name>
<feature type="binding site" evidence="8">
    <location>
        <position position="521"/>
    </location>
    <ligand>
        <name>ATP</name>
        <dbReference type="ChEBI" id="CHEBI:30616"/>
    </ligand>
</feature>
<comment type="catalytic activity">
    <reaction evidence="8">
        <text>N(2)-formyl-N(1)-(5-phospho-beta-D-ribosyl)glycinamide + L-glutamine + ATP + H2O = 2-formamido-N(1)-(5-O-phospho-beta-D-ribosyl)acetamidine + L-glutamate + ADP + phosphate + H(+)</text>
        <dbReference type="Rhea" id="RHEA:17129"/>
        <dbReference type="ChEBI" id="CHEBI:15377"/>
        <dbReference type="ChEBI" id="CHEBI:15378"/>
        <dbReference type="ChEBI" id="CHEBI:29985"/>
        <dbReference type="ChEBI" id="CHEBI:30616"/>
        <dbReference type="ChEBI" id="CHEBI:43474"/>
        <dbReference type="ChEBI" id="CHEBI:58359"/>
        <dbReference type="ChEBI" id="CHEBI:147286"/>
        <dbReference type="ChEBI" id="CHEBI:147287"/>
        <dbReference type="ChEBI" id="CHEBI:456216"/>
        <dbReference type="EC" id="6.3.5.3"/>
    </reaction>
</comment>
<dbReference type="NCBIfam" id="TIGR01736">
    <property type="entry name" value="FGAM_synth_II"/>
    <property type="match status" value="1"/>
</dbReference>
<proteinExistence type="inferred from homology"/>
<dbReference type="InterPro" id="IPR010918">
    <property type="entry name" value="PurM-like_C_dom"/>
</dbReference>
<reference evidence="12" key="1">
    <citation type="submission" date="2011-11" db="EMBL/GenBank/DDBJ databases">
        <title>Construction and analysis of a metagenome of deep-sea sediment.</title>
        <authorList>
            <person name="Huo Y.-Y."/>
            <person name="Cheng H."/>
            <person name="Wu M."/>
        </authorList>
    </citation>
    <scope>NUCLEOTIDE SEQUENCE</scope>
</reference>
<dbReference type="EC" id="6.3.5.3" evidence="8"/>
<organism evidence="12">
    <name type="scientific">uncultured archaeon W5-61a</name>
    <dbReference type="NCBI Taxonomy" id="1131008"/>
    <lineage>
        <taxon>Archaea</taxon>
        <taxon>environmental samples</taxon>
    </lineage>
</organism>
<dbReference type="HAMAP" id="MF_00420">
    <property type="entry name" value="PurL_2"/>
    <property type="match status" value="1"/>
</dbReference>
<feature type="active site" evidence="8">
    <location>
        <position position="40"/>
    </location>
</feature>
<feature type="domain" description="PurM-like N-terminal" evidence="9">
    <location>
        <begin position="431"/>
        <end position="547"/>
    </location>
</feature>
<feature type="binding site" evidence="8">
    <location>
        <position position="524"/>
    </location>
    <ligand>
        <name>substrate</name>
    </ligand>
</feature>
<dbReference type="GO" id="GO:0005524">
    <property type="term" value="F:ATP binding"/>
    <property type="evidence" value="ECO:0007669"/>
    <property type="project" value="UniProtKB-UniRule"/>
</dbReference>
<accession>H9BX95</accession>
<keyword evidence="6 8" id="KW-0067">ATP-binding</keyword>
<dbReference type="EMBL" id="JQ085825">
    <property type="protein sequence ID" value="AFD03417.1"/>
    <property type="molecule type" value="Genomic_DNA"/>
</dbReference>
<dbReference type="InterPro" id="IPR036921">
    <property type="entry name" value="PurM-like_N_sf"/>
</dbReference>
<comment type="function">
    <text evidence="8">Part of the phosphoribosylformylglycinamidine synthase complex involved in the purines biosynthetic pathway. Catalyzes the ATP-dependent conversion of formylglycinamide ribonucleotide (FGAR) and glutamine to yield formylglycinamidine ribonucleotide (FGAM) and glutamate. The FGAM synthase complex is composed of three subunits. PurQ produces an ammonia molecule by converting glutamine to glutamate. PurL transfers the ammonia molecule to FGAR to form FGAM in an ATP-dependent manner. PurS interacts with PurQ and PurL and is thought to assist in the transfer of the ammonia molecule from PurQ to PurL.</text>
</comment>
<dbReference type="UniPathway" id="UPA00074">
    <property type="reaction ID" value="UER00128"/>
</dbReference>
<comment type="subcellular location">
    <subcellularLocation>
        <location evidence="8">Cytoplasm</location>
    </subcellularLocation>
</comment>
<dbReference type="GO" id="GO:0006189">
    <property type="term" value="P:'de novo' IMP biosynthetic process"/>
    <property type="evidence" value="ECO:0007669"/>
    <property type="project" value="UniProtKB-UniRule"/>
</dbReference>
<sequence length="734" mass="80253">MVQKMIFSLTRNELLAIENGMKREPNDVELAIFDAQWSEHCSYKSSRSLLSLLPTRGKRVILGPGYDAGILDIDNNQIITIHIESHNHPSAIDPYGGAATGVGGVLRDILGVGTRPIAILDSLRFGDIEKSSHSRWLFKNVVRGIADYGNCVGVPTIGGEVEFDESYERNCLVDVVCLGLGRRKEVVLAEASHPGDILILVGGRTGRDGIHGSSFASRDLASGSDERSAVQIPDPLTKKIILEATLKAHSNGYVRGLKDLGGGGLACALLEIADKGRSGLDVDLSRIHVREDGMSPAEILISESQERMLFVVKDEFKGEVSAIFRRYHIQYSIIGKVTGSRRLVIRVNEAKVADVPVDLAARAPLQIWPSKRPKYLDSEGSIEKPPLPRNINETIIRVISSPNLASKKWVYEQFDYDVGLHTVLKPGDSGASVLRITNDKFIAISLDGRPNHCYRNPRQGAMSTVAEAARNTIAVGAEPIALVDHLQFGNPSDPEVFWTLSESIKGIAAYCRFFDLPCVGGKVSFYNEDADTNRAIKPTPVIAVLGLLKGARQIRSRKLTRNGRMIVLVGLTENELGGSEYYRYIHEISGGIPPKLDFDRERGAQRLVGDAVRVGLLDAIDDCSSGGLIAAISKMCIAGRIGAHIELEKILSDCKRWDDLLFSESQSRFVVTLDPDNYQGLANIAKNHQIPCSVIGNVEGNKLMLTNNGDEIFSEDVYTLEKTSNDKIPSIMGH</sequence>
<feature type="binding site" evidence="8">
    <location>
        <position position="84"/>
    </location>
    <ligand>
        <name>Mg(2+)</name>
        <dbReference type="ChEBI" id="CHEBI:18420"/>
        <label>1</label>
    </ligand>
</feature>
<dbReference type="GO" id="GO:0004642">
    <property type="term" value="F:phosphoribosylformylglycinamidine synthase activity"/>
    <property type="evidence" value="ECO:0007669"/>
    <property type="project" value="UniProtKB-UniRule"/>
</dbReference>
<dbReference type="PANTHER" id="PTHR43555:SF1">
    <property type="entry name" value="PHOSPHORIBOSYLFORMYLGLYCINAMIDINE SYNTHASE SUBUNIT PURL"/>
    <property type="match status" value="1"/>
</dbReference>
<dbReference type="SUPFAM" id="SSF56042">
    <property type="entry name" value="PurM C-terminal domain-like"/>
    <property type="match status" value="2"/>
</dbReference>
<dbReference type="CDD" id="cd02203">
    <property type="entry name" value="PurL_repeat1"/>
    <property type="match status" value="1"/>
</dbReference>
<dbReference type="Gene3D" id="3.30.1330.10">
    <property type="entry name" value="PurM-like, N-terminal domain"/>
    <property type="match status" value="2"/>
</dbReference>
<evidence type="ECO:0000256" key="8">
    <source>
        <dbReference type="HAMAP-Rule" id="MF_00420"/>
    </source>
</evidence>
<feature type="domain" description="Phosphoribosylformylglycinamidine synthase linker" evidence="11">
    <location>
        <begin position="6"/>
        <end position="44"/>
    </location>
</feature>
<evidence type="ECO:0000256" key="2">
    <source>
        <dbReference type="ARBA" id="ARBA00022598"/>
    </source>
</evidence>
<dbReference type="InterPro" id="IPR036676">
    <property type="entry name" value="PurM-like_C_sf"/>
</dbReference>
<comment type="subunit">
    <text evidence="8">Monomer. Part of the FGAM synthase complex composed of 1 PurL, 1 PurQ and 2 PurS subunits.</text>
</comment>
<feature type="domain" description="PurM-like N-terminal" evidence="9">
    <location>
        <begin position="66"/>
        <end position="180"/>
    </location>
</feature>
<evidence type="ECO:0000313" key="12">
    <source>
        <dbReference type="EMBL" id="AFD03417.1"/>
    </source>
</evidence>
<dbReference type="AlphaFoldDB" id="H9BX95"/>
<feature type="binding site" evidence="8">
    <location>
        <position position="107"/>
    </location>
    <ligand>
        <name>substrate</name>
    </ligand>
</feature>
<keyword evidence="3 8" id="KW-0479">Metal-binding</keyword>
<keyword evidence="5 8" id="KW-0658">Purine biosynthesis</keyword>
<dbReference type="NCBIfam" id="NF002290">
    <property type="entry name" value="PRK01213.1"/>
    <property type="match status" value="1"/>
</dbReference>
<comment type="caution">
    <text evidence="8">Lacks conserved residue(s) required for the propagation of feature annotation.</text>
</comment>
<keyword evidence="2 8" id="KW-0436">Ligase</keyword>
<evidence type="ECO:0000256" key="7">
    <source>
        <dbReference type="ARBA" id="ARBA00022842"/>
    </source>
</evidence>
<feature type="binding site" evidence="8">
    <location>
        <position position="231"/>
    </location>
    <ligand>
        <name>substrate</name>
    </ligand>
</feature>
<dbReference type="GO" id="GO:0005737">
    <property type="term" value="C:cytoplasm"/>
    <property type="evidence" value="ECO:0007669"/>
    <property type="project" value="UniProtKB-SubCell"/>
</dbReference>
<evidence type="ECO:0000256" key="6">
    <source>
        <dbReference type="ARBA" id="ARBA00022840"/>
    </source>
</evidence>
<feature type="domain" description="PurM-like C-terminal" evidence="10">
    <location>
        <begin position="194"/>
        <end position="347"/>
    </location>
</feature>
<comment type="pathway">
    <text evidence="8">Purine metabolism; IMP biosynthesis via de novo pathway; 5-amino-1-(5-phospho-D-ribosyl)imidazole from N(2)-formyl-N(1)-(5-phospho-D-ribosyl)glycinamide: step 1/2.</text>
</comment>
<dbReference type="SUPFAM" id="SSF55326">
    <property type="entry name" value="PurM N-terminal domain-like"/>
    <property type="match status" value="2"/>
</dbReference>
<dbReference type="CDD" id="cd02204">
    <property type="entry name" value="PurL_repeat2"/>
    <property type="match status" value="1"/>
</dbReference>
<evidence type="ECO:0000256" key="4">
    <source>
        <dbReference type="ARBA" id="ARBA00022741"/>
    </source>
</evidence>
<feature type="binding site" evidence="8">
    <location>
        <begin position="85"/>
        <end position="88"/>
    </location>
    <ligand>
        <name>substrate</name>
    </ligand>
</feature>
<evidence type="ECO:0000256" key="5">
    <source>
        <dbReference type="ARBA" id="ARBA00022755"/>
    </source>
</evidence>